<dbReference type="RefSeq" id="WP_313761679.1">
    <property type="nucleotide sequence ID" value="NZ_BAAAVH010000049.1"/>
</dbReference>
<evidence type="ECO:0000313" key="1">
    <source>
        <dbReference type="EMBL" id="MFC5885515.1"/>
    </source>
</evidence>
<reference evidence="2" key="1">
    <citation type="journal article" date="2019" name="Int. J. Syst. Evol. Microbiol.">
        <title>The Global Catalogue of Microorganisms (GCM) 10K type strain sequencing project: providing services to taxonomists for standard genome sequencing and annotation.</title>
        <authorList>
            <consortium name="The Broad Institute Genomics Platform"/>
            <consortium name="The Broad Institute Genome Sequencing Center for Infectious Disease"/>
            <person name="Wu L."/>
            <person name="Ma J."/>
        </authorList>
    </citation>
    <scope>NUCLEOTIDE SEQUENCE [LARGE SCALE GENOMIC DNA]</scope>
    <source>
        <strain evidence="2">CGMCC 4.1469</strain>
    </source>
</reference>
<evidence type="ECO:0000313" key="2">
    <source>
        <dbReference type="Proteomes" id="UP001596067"/>
    </source>
</evidence>
<dbReference type="EMBL" id="JBHSOD010000010">
    <property type="protein sequence ID" value="MFC5885515.1"/>
    <property type="molecule type" value="Genomic_DNA"/>
</dbReference>
<organism evidence="1 2">
    <name type="scientific">Kitasatospora aburaviensis</name>
    <dbReference type="NCBI Taxonomy" id="67265"/>
    <lineage>
        <taxon>Bacteria</taxon>
        <taxon>Bacillati</taxon>
        <taxon>Actinomycetota</taxon>
        <taxon>Actinomycetes</taxon>
        <taxon>Kitasatosporales</taxon>
        <taxon>Streptomycetaceae</taxon>
        <taxon>Kitasatospora</taxon>
    </lineage>
</organism>
<gene>
    <name evidence="1" type="ORF">ACFP0N_11085</name>
</gene>
<sequence length="102" mass="11777">MSDSEHVLDWLQDWYAAQCNDDWEHEWGVKIATLDNPGWSVTIDLEETDLEDRECPRQNVNRGTHDWVWVWTAEKVFHAACGPGNLTEALTLFRSWATANSS</sequence>
<name>A0ABW1EUH4_9ACTN</name>
<accession>A0ABW1EUH4</accession>
<keyword evidence="2" id="KW-1185">Reference proteome</keyword>
<dbReference type="InterPro" id="IPR028228">
    <property type="entry name" value="Imm53"/>
</dbReference>
<protein>
    <submittedName>
        <fullName evidence="1">Immunity 53 family protein</fullName>
    </submittedName>
</protein>
<comment type="caution">
    <text evidence="1">The sequence shown here is derived from an EMBL/GenBank/DDBJ whole genome shotgun (WGS) entry which is preliminary data.</text>
</comment>
<dbReference type="Pfam" id="PF15580">
    <property type="entry name" value="Imm53"/>
    <property type="match status" value="1"/>
</dbReference>
<dbReference type="Proteomes" id="UP001596067">
    <property type="component" value="Unassembled WGS sequence"/>
</dbReference>
<proteinExistence type="predicted"/>